<organism evidence="2 3">
    <name type="scientific">Glycomyces buryatensis</name>
    <dbReference type="NCBI Taxonomy" id="2570927"/>
    <lineage>
        <taxon>Bacteria</taxon>
        <taxon>Bacillati</taxon>
        <taxon>Actinomycetota</taxon>
        <taxon>Actinomycetes</taxon>
        <taxon>Glycomycetales</taxon>
        <taxon>Glycomycetaceae</taxon>
        <taxon>Glycomyces</taxon>
    </lineage>
</organism>
<dbReference type="RefSeq" id="WP_136533834.1">
    <property type="nucleotide sequence ID" value="NZ_STGY01000025.1"/>
</dbReference>
<dbReference type="AlphaFoldDB" id="A0A4S8QGU5"/>
<comment type="caution">
    <text evidence="2">The sequence shown here is derived from an EMBL/GenBank/DDBJ whole genome shotgun (WGS) entry which is preliminary data.</text>
</comment>
<dbReference type="EMBL" id="STGY01000025">
    <property type="protein sequence ID" value="THV42402.1"/>
    <property type="molecule type" value="Genomic_DNA"/>
</dbReference>
<evidence type="ECO:0000256" key="1">
    <source>
        <dbReference type="SAM" id="Phobius"/>
    </source>
</evidence>
<keyword evidence="1" id="KW-1133">Transmembrane helix</keyword>
<feature type="transmembrane region" description="Helical" evidence="1">
    <location>
        <begin position="23"/>
        <end position="43"/>
    </location>
</feature>
<keyword evidence="3" id="KW-1185">Reference proteome</keyword>
<evidence type="ECO:0000313" key="2">
    <source>
        <dbReference type="EMBL" id="THV42402.1"/>
    </source>
</evidence>
<reference evidence="3" key="1">
    <citation type="submission" date="2019-04" db="EMBL/GenBank/DDBJ databases">
        <title>Nocardioides xinjiangensis sp. nov.</title>
        <authorList>
            <person name="Liu S."/>
        </authorList>
    </citation>
    <scope>NUCLEOTIDE SEQUENCE [LARGE SCALE GENOMIC DNA]</scope>
    <source>
        <strain evidence="3">18</strain>
    </source>
</reference>
<name>A0A4S8QGU5_9ACTN</name>
<gene>
    <name evidence="2" type="ORF">FAB82_07045</name>
</gene>
<keyword evidence="1" id="KW-0472">Membrane</keyword>
<protein>
    <submittedName>
        <fullName evidence="2">Uncharacterized protein</fullName>
    </submittedName>
</protein>
<evidence type="ECO:0000313" key="3">
    <source>
        <dbReference type="Proteomes" id="UP000308760"/>
    </source>
</evidence>
<dbReference type="Proteomes" id="UP000308760">
    <property type="component" value="Unassembled WGS sequence"/>
</dbReference>
<reference evidence="2 3" key="2">
    <citation type="submission" date="2019-05" db="EMBL/GenBank/DDBJ databases">
        <title>Glycomyces buryatensis sp. nov.</title>
        <authorList>
            <person name="Nikitina E."/>
        </authorList>
    </citation>
    <scope>NUCLEOTIDE SEQUENCE [LARGE SCALE GENOMIC DNA]</scope>
    <source>
        <strain evidence="2 3">18</strain>
    </source>
</reference>
<proteinExistence type="predicted"/>
<dbReference type="OrthoDB" id="3818356at2"/>
<accession>A0A4S8QGU5</accession>
<sequence length="371" mass="40374">MADPTSKPPTAPKSGPDRARREFRVTVWVVVVSLVLTCTAFIWRHQYESDFSRIAEETVTSYFEALQDKDIQSALALTDYVPDPSHPEYLDPEVIGEDWSVGRVETVGTSEAAELPMGVTAEATVDVDLDFDGQTETGQFTVREGANGPYIMDPATNMFILEAGVSRDFVQVNGLAITGSTVELTVLPGVYDFGAEAGRVALFPGDDPPADATATPPLNPGDFAEVAHNTATNVIEDCATQSVPEPIVGTASAWDSCPFGIDQLELDLFMMGLWDPFDVEWTVIEYPEWRLEVDANGVLVANSIAPLRMEVSGHAFYRDEPEGEKYRHAFHLACDFPDLIAYPVVHAEAPEVSHPNGISGPTIHEGCEVLP</sequence>
<keyword evidence="1" id="KW-0812">Transmembrane</keyword>